<dbReference type="Proteomes" id="UP000197666">
    <property type="component" value="Unassembled WGS sequence"/>
</dbReference>
<dbReference type="EMBL" id="NKJJ02000009">
    <property type="protein sequence ID" value="TPR02921.1"/>
    <property type="molecule type" value="Genomic_DNA"/>
</dbReference>
<dbReference type="UniPathway" id="UPA00988"/>
<dbReference type="PANTHER" id="PTHR15641">
    <property type="entry name" value="ELONGATOR COMPLEX PROTEIN 5"/>
    <property type="match status" value="1"/>
</dbReference>
<keyword evidence="7" id="KW-0819">tRNA processing</keyword>
<dbReference type="PANTHER" id="PTHR15641:SF1">
    <property type="entry name" value="ELONGATOR COMPLEX PROTEIN 5"/>
    <property type="match status" value="1"/>
</dbReference>
<accession>A0A505HT30</accession>
<dbReference type="Gene3D" id="3.40.50.300">
    <property type="entry name" value="P-loop containing nucleotide triphosphate hydrolases"/>
    <property type="match status" value="2"/>
</dbReference>
<dbReference type="CDD" id="cd19496">
    <property type="entry name" value="Elp5"/>
    <property type="match status" value="1"/>
</dbReference>
<evidence type="ECO:0000256" key="2">
    <source>
        <dbReference type="ARBA" id="ARBA00004496"/>
    </source>
</evidence>
<dbReference type="VEuPathDB" id="FungiDB:ATCC64974_31590"/>
<dbReference type="InterPro" id="IPR027417">
    <property type="entry name" value="P-loop_NTPase"/>
</dbReference>
<evidence type="ECO:0000256" key="9">
    <source>
        <dbReference type="SAM" id="MobiDB-lite"/>
    </source>
</evidence>
<keyword evidence="6" id="KW-0963">Cytoplasm</keyword>
<evidence type="ECO:0000256" key="8">
    <source>
        <dbReference type="ARBA" id="ARBA00023242"/>
    </source>
</evidence>
<dbReference type="VEuPathDB" id="FungiDB:An15g01390"/>
<comment type="pathway">
    <text evidence="3">tRNA modification; 5-methoxycarbonylmethyl-2-thiouridine-tRNA biosynthesis.</text>
</comment>
<evidence type="ECO:0000256" key="1">
    <source>
        <dbReference type="ARBA" id="ARBA00004123"/>
    </source>
</evidence>
<feature type="compositionally biased region" description="Acidic residues" evidence="9">
    <location>
        <begin position="360"/>
        <end position="373"/>
    </location>
</feature>
<evidence type="ECO:0000256" key="3">
    <source>
        <dbReference type="ARBA" id="ARBA00005043"/>
    </source>
</evidence>
<dbReference type="InterPro" id="IPR019519">
    <property type="entry name" value="Elp5"/>
</dbReference>
<proteinExistence type="inferred from homology"/>
<evidence type="ECO:0000313" key="10">
    <source>
        <dbReference type="EMBL" id="TPR02921.1"/>
    </source>
</evidence>
<reference evidence="11" key="1">
    <citation type="submission" date="2018-10" db="EMBL/GenBank/DDBJ databases">
        <title>FDA dAtabase for Regulatory Grade micrObial Sequences (FDA-ARGOS): Supporting development and validation of Infectious Disease Dx tests.</title>
        <authorList>
            <person name="Kerrigan L."/>
            <person name="Tallon L."/>
            <person name="Sadzewicz L."/>
            <person name="Sengamalay N."/>
            <person name="Ott S."/>
            <person name="Godinez A."/>
            <person name="Nagaraj S."/>
            <person name="Vavikolanu K."/>
            <person name="Nadendla S."/>
            <person name="George J."/>
            <person name="Sichtig H."/>
        </authorList>
    </citation>
    <scope>NUCLEOTIDE SEQUENCE [LARGE SCALE GENOMIC DNA]</scope>
    <source>
        <strain evidence="11">FDAARGOS_311</strain>
    </source>
</reference>
<feature type="region of interest" description="Disordered" evidence="9">
    <location>
        <begin position="300"/>
        <end position="373"/>
    </location>
</feature>
<name>A0A505HT30_ASPNG</name>
<dbReference type="Pfam" id="PF10483">
    <property type="entry name" value="Elong_Iki1"/>
    <property type="match status" value="2"/>
</dbReference>
<comment type="caution">
    <text evidence="10">The sequence shown here is derived from an EMBL/GenBank/DDBJ whole genome shotgun (WGS) entry which is preliminary data.</text>
</comment>
<evidence type="ECO:0000313" key="11">
    <source>
        <dbReference type="Proteomes" id="UP000197666"/>
    </source>
</evidence>
<dbReference type="GO" id="GO:0033588">
    <property type="term" value="C:elongator holoenzyme complex"/>
    <property type="evidence" value="ECO:0007669"/>
    <property type="project" value="InterPro"/>
</dbReference>
<organism evidence="10 11">
    <name type="scientific">Aspergillus niger</name>
    <dbReference type="NCBI Taxonomy" id="5061"/>
    <lineage>
        <taxon>Eukaryota</taxon>
        <taxon>Fungi</taxon>
        <taxon>Dikarya</taxon>
        <taxon>Ascomycota</taxon>
        <taxon>Pezizomycotina</taxon>
        <taxon>Eurotiomycetes</taxon>
        <taxon>Eurotiomycetidae</taxon>
        <taxon>Eurotiales</taxon>
        <taxon>Aspergillaceae</taxon>
        <taxon>Aspergillus</taxon>
        <taxon>Aspergillus subgen. Circumdati</taxon>
    </lineage>
</organism>
<feature type="compositionally biased region" description="Basic and acidic residues" evidence="9">
    <location>
        <begin position="325"/>
        <end position="336"/>
    </location>
</feature>
<gene>
    <name evidence="10" type="ORF">CAN33_0012360</name>
</gene>
<sequence>MAPASTSHRQTHNLLLISKLLSLRDTASPLTLVLDSLEQPATPLTKEYIRRAKVGMLFALRIGGLFAQLKVGYEAVEQWPSTHVTLLAFETLKPPEGVDAFIPARRKSPLEILKAVGAAYQNVSSNSPTRRRLILIDAINPLLHSKKNDPQFHVSQFLSSFLIPPNPTAPKVEVSLVVNFHQDVPSPPALSPYAPSPLSMLTYLATTIITLHSFSHILAQKAARDRSLAAPVFGLEEEQDGVLLGRLDRPSGQDSSEGIVLELEHRRKSGRGVLEWYFLPPASRYPPQYVKEIVTLLDDHPLYRPPQEPDAGAGEEEPESTFELRLTERQRREREGVVLPYFDAQQGDGPGEGGRILYDMGEEDDFDEEEDEI</sequence>
<evidence type="ECO:0000256" key="6">
    <source>
        <dbReference type="ARBA" id="ARBA00022490"/>
    </source>
</evidence>
<dbReference type="GO" id="GO:0000049">
    <property type="term" value="F:tRNA binding"/>
    <property type="evidence" value="ECO:0007669"/>
    <property type="project" value="TreeGrafter"/>
</dbReference>
<dbReference type="GO" id="GO:0002098">
    <property type="term" value="P:tRNA wobble uridine modification"/>
    <property type="evidence" value="ECO:0007669"/>
    <property type="project" value="InterPro"/>
</dbReference>
<dbReference type="AlphaFoldDB" id="A0A505HT30"/>
<protein>
    <recommendedName>
        <fullName evidence="5">Elongator complex protein 5</fullName>
    </recommendedName>
</protein>
<evidence type="ECO:0000256" key="5">
    <source>
        <dbReference type="ARBA" id="ARBA00020264"/>
    </source>
</evidence>
<keyword evidence="8" id="KW-0539">Nucleus</keyword>
<evidence type="ECO:0000256" key="4">
    <source>
        <dbReference type="ARBA" id="ARBA00009567"/>
    </source>
</evidence>
<dbReference type="VEuPathDB" id="FungiDB:M747DRAFT_303606"/>
<dbReference type="GO" id="GO:0005829">
    <property type="term" value="C:cytosol"/>
    <property type="evidence" value="ECO:0007669"/>
    <property type="project" value="TreeGrafter"/>
</dbReference>
<dbReference type="GO" id="GO:0005634">
    <property type="term" value="C:nucleus"/>
    <property type="evidence" value="ECO:0007669"/>
    <property type="project" value="UniProtKB-SubCell"/>
</dbReference>
<evidence type="ECO:0000256" key="7">
    <source>
        <dbReference type="ARBA" id="ARBA00022694"/>
    </source>
</evidence>
<dbReference type="VEuPathDB" id="FungiDB:ASPNIDRAFT2_1163727"/>
<comment type="similarity">
    <text evidence="4">Belongs to the ELP5 family.</text>
</comment>
<comment type="subcellular location">
    <subcellularLocation>
        <location evidence="2">Cytoplasm</location>
    </subcellularLocation>
    <subcellularLocation>
        <location evidence="1">Nucleus</location>
    </subcellularLocation>
</comment>